<proteinExistence type="predicted"/>
<dbReference type="OrthoDB" id="10531204at2759"/>
<reference evidence="4 5" key="1">
    <citation type="submission" date="2017-02" db="EMBL/GenBank/DDBJ databases">
        <title>Genomes of Trichoderma spp. with biocontrol activity.</title>
        <authorList>
            <person name="Gardiner D."/>
            <person name="Kazan K."/>
            <person name="Vos C."/>
            <person name="Harvey P."/>
        </authorList>
    </citation>
    <scope>NUCLEOTIDE SEQUENCE [LARGE SCALE GENOMIC DNA]</scope>
    <source>
        <strain evidence="4 5">Tr1</strain>
    </source>
</reference>
<dbReference type="GO" id="GO:0008270">
    <property type="term" value="F:zinc ion binding"/>
    <property type="evidence" value="ECO:0007669"/>
    <property type="project" value="UniProtKB-KW"/>
</dbReference>
<feature type="compositionally biased region" description="Low complexity" evidence="2">
    <location>
        <begin position="107"/>
        <end position="124"/>
    </location>
</feature>
<organism evidence="4 5">
    <name type="scientific">Trichoderma harzianum</name>
    <name type="common">Hypocrea lixii</name>
    <dbReference type="NCBI Taxonomy" id="5544"/>
    <lineage>
        <taxon>Eukaryota</taxon>
        <taxon>Fungi</taxon>
        <taxon>Dikarya</taxon>
        <taxon>Ascomycota</taxon>
        <taxon>Pezizomycotina</taxon>
        <taxon>Sordariomycetes</taxon>
        <taxon>Hypocreomycetidae</taxon>
        <taxon>Hypocreales</taxon>
        <taxon>Hypocreaceae</taxon>
        <taxon>Trichoderma</taxon>
    </lineage>
</organism>
<dbReference type="Gene3D" id="3.30.160.60">
    <property type="entry name" value="Classic Zinc Finger"/>
    <property type="match status" value="1"/>
</dbReference>
<dbReference type="EMBL" id="MTYI01000016">
    <property type="protein sequence ID" value="PNP58918.1"/>
    <property type="molecule type" value="Genomic_DNA"/>
</dbReference>
<feature type="domain" description="C2H2-type" evidence="3">
    <location>
        <begin position="131"/>
        <end position="161"/>
    </location>
</feature>
<keyword evidence="1" id="KW-0479">Metal-binding</keyword>
<gene>
    <name evidence="4" type="ORF">THARTR1_01166</name>
</gene>
<evidence type="ECO:0000256" key="1">
    <source>
        <dbReference type="PROSITE-ProRule" id="PRU00042"/>
    </source>
</evidence>
<dbReference type="AlphaFoldDB" id="A0A2K0UMB6"/>
<evidence type="ECO:0000259" key="3">
    <source>
        <dbReference type="PROSITE" id="PS50157"/>
    </source>
</evidence>
<name>A0A2K0UMB6_TRIHA</name>
<evidence type="ECO:0000313" key="4">
    <source>
        <dbReference type="EMBL" id="PNP58918.1"/>
    </source>
</evidence>
<comment type="caution">
    <text evidence="4">The sequence shown here is derived from an EMBL/GenBank/DDBJ whole genome shotgun (WGS) entry which is preliminary data.</text>
</comment>
<keyword evidence="1" id="KW-0863">Zinc-finger</keyword>
<keyword evidence="1" id="KW-0862">Zinc</keyword>
<sequence length="225" mass="25414">MPLEPNWEELLRPVWEFNMRNQDGALHKVDFPNNFNEQPTIPNGQSEWDLFHNTLLEPTVVDEQHQVAAFNTALKTPSDTTFLPSPSPTLSPSNSPADAASDAITNPISATNTNTTNTHIPPINHSRRPGFPCPECGLWFPKRSALNTHLRSSRAHPHEDVKCRCGKSFEKYGLKQHLKQQVKRCKESRADFHCHCGYVVAADAEKEILDHAYACTLRRNRRAGQ</sequence>
<dbReference type="PROSITE" id="PS50157">
    <property type="entry name" value="ZINC_FINGER_C2H2_2"/>
    <property type="match status" value="1"/>
</dbReference>
<feature type="region of interest" description="Disordered" evidence="2">
    <location>
        <begin position="78"/>
        <end position="102"/>
    </location>
</feature>
<evidence type="ECO:0000313" key="5">
    <source>
        <dbReference type="Proteomes" id="UP000236290"/>
    </source>
</evidence>
<dbReference type="InterPro" id="IPR013087">
    <property type="entry name" value="Znf_C2H2_type"/>
</dbReference>
<feature type="region of interest" description="Disordered" evidence="2">
    <location>
        <begin position="107"/>
        <end position="126"/>
    </location>
</feature>
<dbReference type="Proteomes" id="UP000236290">
    <property type="component" value="Unassembled WGS sequence"/>
</dbReference>
<evidence type="ECO:0000256" key="2">
    <source>
        <dbReference type="SAM" id="MobiDB-lite"/>
    </source>
</evidence>
<protein>
    <recommendedName>
        <fullName evidence="3">C2H2-type domain-containing protein</fullName>
    </recommendedName>
</protein>
<accession>A0A2K0UMB6</accession>